<evidence type="ECO:0000313" key="5">
    <source>
        <dbReference type="Proteomes" id="UP001589891"/>
    </source>
</evidence>
<keyword evidence="5" id="KW-1185">Reference proteome</keyword>
<name>A0ABV6SN15_AZOPA</name>
<accession>A0ABV6SN15</accession>
<dbReference type="PANTHER" id="PTHR10996:SF178">
    <property type="entry name" value="2-HYDROXYACID DEHYDROGENASE YGL185C-RELATED"/>
    <property type="match status" value="1"/>
</dbReference>
<protein>
    <submittedName>
        <fullName evidence="4">NAD(P)-dependent oxidoreductase</fullName>
    </submittedName>
</protein>
<evidence type="ECO:0000256" key="1">
    <source>
        <dbReference type="ARBA" id="ARBA00023002"/>
    </source>
</evidence>
<keyword evidence="1" id="KW-0560">Oxidoreductase</keyword>
<evidence type="ECO:0000256" key="2">
    <source>
        <dbReference type="ARBA" id="ARBA00023027"/>
    </source>
</evidence>
<dbReference type="Gene3D" id="3.40.50.720">
    <property type="entry name" value="NAD(P)-binding Rossmann-like Domain"/>
    <property type="match status" value="1"/>
</dbReference>
<dbReference type="EMBL" id="JBHLSS010000098">
    <property type="protein sequence ID" value="MFC0710933.1"/>
    <property type="molecule type" value="Genomic_DNA"/>
</dbReference>
<evidence type="ECO:0000313" key="4">
    <source>
        <dbReference type="EMBL" id="MFC0710933.1"/>
    </source>
</evidence>
<dbReference type="InterPro" id="IPR050223">
    <property type="entry name" value="D-isomer_2-hydroxyacid_DH"/>
</dbReference>
<dbReference type="SUPFAM" id="SSF51735">
    <property type="entry name" value="NAD(P)-binding Rossmann-fold domains"/>
    <property type="match status" value="1"/>
</dbReference>
<reference evidence="4 5" key="1">
    <citation type="submission" date="2024-09" db="EMBL/GenBank/DDBJ databases">
        <authorList>
            <person name="Sun Q."/>
            <person name="Mori K."/>
        </authorList>
    </citation>
    <scope>NUCLEOTIDE SEQUENCE [LARGE SCALE GENOMIC DNA]</scope>
    <source>
        <strain evidence="4 5">NCAIM B.01794</strain>
    </source>
</reference>
<comment type="caution">
    <text evidence="4">The sequence shown here is derived from an EMBL/GenBank/DDBJ whole genome shotgun (WGS) entry which is preliminary data.</text>
</comment>
<dbReference type="InterPro" id="IPR036291">
    <property type="entry name" value="NAD(P)-bd_dom_sf"/>
</dbReference>
<dbReference type="PANTHER" id="PTHR10996">
    <property type="entry name" value="2-HYDROXYACID DEHYDROGENASE-RELATED"/>
    <property type="match status" value="1"/>
</dbReference>
<gene>
    <name evidence="4" type="ORF">ACFFGX_15705</name>
</gene>
<dbReference type="InterPro" id="IPR006140">
    <property type="entry name" value="D-isomer_DH_NAD-bd"/>
</dbReference>
<proteinExistence type="predicted"/>
<organism evidence="4 5">
    <name type="scientific">Azorhizophilus paspali</name>
    <name type="common">Azotobacter paspali</name>
    <dbReference type="NCBI Taxonomy" id="69963"/>
    <lineage>
        <taxon>Bacteria</taxon>
        <taxon>Pseudomonadati</taxon>
        <taxon>Pseudomonadota</taxon>
        <taxon>Gammaproteobacteria</taxon>
        <taxon>Pseudomonadales</taxon>
        <taxon>Pseudomonadaceae</taxon>
        <taxon>Azorhizophilus</taxon>
    </lineage>
</organism>
<sequence length="101" mass="10912">MGIVGLGRIGLAIARRATAFDMSIVYCGRRPRPVDYRYFASVHELAAQVDFLVVSVNGKADTRHLIEASVLDVLGSKGILVNVGRGSVFEDEPRVHPGCSN</sequence>
<evidence type="ECO:0000259" key="3">
    <source>
        <dbReference type="Pfam" id="PF02826"/>
    </source>
</evidence>
<dbReference type="Proteomes" id="UP001589891">
    <property type="component" value="Unassembled WGS sequence"/>
</dbReference>
<feature type="domain" description="D-isomer specific 2-hydroxyacid dehydrogenase NAD-binding" evidence="3">
    <location>
        <begin position="1"/>
        <end position="91"/>
    </location>
</feature>
<keyword evidence="2" id="KW-0520">NAD</keyword>
<dbReference type="RefSeq" id="WP_376947503.1">
    <property type="nucleotide sequence ID" value="NZ_CP171449.1"/>
</dbReference>
<dbReference type="Pfam" id="PF02826">
    <property type="entry name" value="2-Hacid_dh_C"/>
    <property type="match status" value="1"/>
</dbReference>